<dbReference type="AlphaFoldDB" id="A0AAD8STV5"/>
<sequence>MHGAPHKAKTTISTTRCLELLHVDLFGMPSHESLGGKKYCLVIVDDYSRYCWVFFFKYKSETQRTMMEFANQVQRKYDTTILTIRSDNGTEFKNYTLDEFLGEEGIQHQYSSPYTPQQNGVAENSSGTNILDTTFPNTSESSGSHDDDDDDDDDDAPYKNNDGQGEDPNHEEDQVASQESIPKADTLREDTTTRHLRLNSHSLRNVLGDLKIKEFNNFKRNDVWTLMKRPDHCQNVIGTKCVFKNKQDEHGIVIRNKARFVAQGYSQVEGVEFGETFAPVARLESIRILLAFAAHYGFKLQQMDIKSAFLNGPLHEEVYVKQPPGFEDPHLPDHVFKLNKALYGLKQAPRAWYRVGTDLSNPSLTPTHLKSKAEPKLKKLEETGPDLLLRPSPVNSPPWRSFPTLFLTMASGSSKPRGGTKVKPPVPRRHREQEEEEIISPRSTKRQRVAAANKRTASGPQNPMSGLTKGQFLEIRRIDPYLVDKNYRLCRNTYFYHPNQDRIYNEIYGTKEFNCCPQCSISMDKLRSKSEYFGEALEICEEQGLIPLMTFSHNYSKEVICQFYTTVVFLQDEFGVRSLKWMTKEYVMEATWEEFAQGIGYQLPENDINFFRIHLQHKPMSKDKMINLYLPTRALCGSAYDLLPTYDIMNRIYRNTFNPKHTNHDEVHGFLVNLLVPTQENKGRGKQLDIMDYIWHEMQDCAFLRKLPQYAPYIMRLIFLKREQAHRGDHLSQCSPIAIHCERSPAAKNHSSPIYGKNAPKDKEEEADSNDSDFVPNSVKTKGLFAKLTSRLKKSFCFKEDLQDNMYKAHINNKKIRQRQKAMMIHLGIPVSDGSENNITPPGEWKSKNTWSSSEDSIPERIVRPSPPPHGKGQAQDKDKDDDEEEDEEIYGDDKDGEDEEEEDEDEDDE</sequence>
<dbReference type="Proteomes" id="UP001231189">
    <property type="component" value="Unassembled WGS sequence"/>
</dbReference>
<feature type="compositionally biased region" description="Polar residues" evidence="3">
    <location>
        <begin position="455"/>
        <end position="465"/>
    </location>
</feature>
<evidence type="ECO:0000256" key="3">
    <source>
        <dbReference type="SAM" id="MobiDB-lite"/>
    </source>
</evidence>
<evidence type="ECO:0000256" key="1">
    <source>
        <dbReference type="ARBA" id="ARBA00022723"/>
    </source>
</evidence>
<dbReference type="InterPro" id="IPR012337">
    <property type="entry name" value="RNaseH-like_sf"/>
</dbReference>
<dbReference type="SUPFAM" id="SSF56672">
    <property type="entry name" value="DNA/RNA polymerases"/>
    <property type="match status" value="1"/>
</dbReference>
<feature type="region of interest" description="Disordered" evidence="3">
    <location>
        <begin position="410"/>
        <end position="465"/>
    </location>
</feature>
<dbReference type="GO" id="GO:0016787">
    <property type="term" value="F:hydrolase activity"/>
    <property type="evidence" value="ECO:0007669"/>
    <property type="project" value="UniProtKB-KW"/>
</dbReference>
<dbReference type="PANTHER" id="PTHR42648">
    <property type="entry name" value="TRANSPOSASE, PUTATIVE-RELATED"/>
    <property type="match status" value="1"/>
</dbReference>
<proteinExistence type="predicted"/>
<keyword evidence="6" id="KW-1185">Reference proteome</keyword>
<dbReference type="InterPro" id="IPR039537">
    <property type="entry name" value="Retrotran_Ty1/copia-like"/>
</dbReference>
<feature type="region of interest" description="Disordered" evidence="3">
    <location>
        <begin position="109"/>
        <end position="193"/>
    </location>
</feature>
<reference evidence="5" key="1">
    <citation type="submission" date="2023-07" db="EMBL/GenBank/DDBJ databases">
        <title>A chromosome-level genome assembly of Lolium multiflorum.</title>
        <authorList>
            <person name="Chen Y."/>
            <person name="Copetti D."/>
            <person name="Kolliker R."/>
            <person name="Studer B."/>
        </authorList>
    </citation>
    <scope>NUCLEOTIDE SEQUENCE</scope>
    <source>
        <strain evidence="5">02402/16</strain>
        <tissue evidence="5">Leaf</tissue>
    </source>
</reference>
<dbReference type="PANTHER" id="PTHR42648:SF21">
    <property type="entry name" value="CYSTEINE-RICH RLK (RECEPTOR-LIKE PROTEIN KINASE) 8"/>
    <property type="match status" value="1"/>
</dbReference>
<evidence type="ECO:0000313" key="6">
    <source>
        <dbReference type="Proteomes" id="UP001231189"/>
    </source>
</evidence>
<evidence type="ECO:0000259" key="4">
    <source>
        <dbReference type="PROSITE" id="PS50994"/>
    </source>
</evidence>
<feature type="region of interest" description="Disordered" evidence="3">
    <location>
        <begin position="745"/>
        <end position="776"/>
    </location>
</feature>
<gene>
    <name evidence="5" type="ORF">QYE76_051701</name>
</gene>
<evidence type="ECO:0000256" key="2">
    <source>
        <dbReference type="ARBA" id="ARBA00022801"/>
    </source>
</evidence>
<feature type="compositionally biased region" description="Acidic residues" evidence="3">
    <location>
        <begin position="146"/>
        <end position="155"/>
    </location>
</feature>
<dbReference type="GO" id="GO:0015074">
    <property type="term" value="P:DNA integration"/>
    <property type="evidence" value="ECO:0007669"/>
    <property type="project" value="InterPro"/>
</dbReference>
<protein>
    <recommendedName>
        <fullName evidence="4">Integrase catalytic domain-containing protein</fullName>
    </recommendedName>
</protein>
<dbReference type="Pfam" id="PF00665">
    <property type="entry name" value="rve"/>
    <property type="match status" value="1"/>
</dbReference>
<name>A0AAD8STV5_LOLMU</name>
<dbReference type="GO" id="GO:0003676">
    <property type="term" value="F:nucleic acid binding"/>
    <property type="evidence" value="ECO:0007669"/>
    <property type="project" value="InterPro"/>
</dbReference>
<dbReference type="GO" id="GO:0046872">
    <property type="term" value="F:metal ion binding"/>
    <property type="evidence" value="ECO:0007669"/>
    <property type="project" value="UniProtKB-KW"/>
</dbReference>
<dbReference type="InterPro" id="IPR043502">
    <property type="entry name" value="DNA/RNA_pol_sf"/>
</dbReference>
<dbReference type="PROSITE" id="PS50994">
    <property type="entry name" value="INTEGRASE"/>
    <property type="match status" value="1"/>
</dbReference>
<keyword evidence="2" id="KW-0378">Hydrolase</keyword>
<dbReference type="InterPro" id="IPR001584">
    <property type="entry name" value="Integrase_cat-core"/>
</dbReference>
<feature type="domain" description="Integrase catalytic" evidence="4">
    <location>
        <begin position="1"/>
        <end position="128"/>
    </location>
</feature>
<dbReference type="SUPFAM" id="SSF53098">
    <property type="entry name" value="Ribonuclease H-like"/>
    <property type="match status" value="1"/>
</dbReference>
<dbReference type="InterPro" id="IPR036397">
    <property type="entry name" value="RNaseH_sf"/>
</dbReference>
<comment type="caution">
    <text evidence="5">The sequence shown here is derived from an EMBL/GenBank/DDBJ whole genome shotgun (WGS) entry which is preliminary data.</text>
</comment>
<dbReference type="Pfam" id="PF07727">
    <property type="entry name" value="RVT_2"/>
    <property type="match status" value="1"/>
</dbReference>
<dbReference type="EMBL" id="JAUUTY010000003">
    <property type="protein sequence ID" value="KAK1663542.1"/>
    <property type="molecule type" value="Genomic_DNA"/>
</dbReference>
<feature type="compositionally biased region" description="Polar residues" evidence="3">
    <location>
        <begin position="109"/>
        <end position="142"/>
    </location>
</feature>
<accession>A0AAD8STV5</accession>
<organism evidence="5 6">
    <name type="scientific">Lolium multiflorum</name>
    <name type="common">Italian ryegrass</name>
    <name type="synonym">Lolium perenne subsp. multiflorum</name>
    <dbReference type="NCBI Taxonomy" id="4521"/>
    <lineage>
        <taxon>Eukaryota</taxon>
        <taxon>Viridiplantae</taxon>
        <taxon>Streptophyta</taxon>
        <taxon>Embryophyta</taxon>
        <taxon>Tracheophyta</taxon>
        <taxon>Spermatophyta</taxon>
        <taxon>Magnoliopsida</taxon>
        <taxon>Liliopsida</taxon>
        <taxon>Poales</taxon>
        <taxon>Poaceae</taxon>
        <taxon>BOP clade</taxon>
        <taxon>Pooideae</taxon>
        <taxon>Poodae</taxon>
        <taxon>Poeae</taxon>
        <taxon>Poeae Chloroplast Group 2 (Poeae type)</taxon>
        <taxon>Loliodinae</taxon>
        <taxon>Loliinae</taxon>
        <taxon>Lolium</taxon>
    </lineage>
</organism>
<keyword evidence="1" id="KW-0479">Metal-binding</keyword>
<evidence type="ECO:0000313" key="5">
    <source>
        <dbReference type="EMBL" id="KAK1663542.1"/>
    </source>
</evidence>
<feature type="region of interest" description="Disordered" evidence="3">
    <location>
        <begin position="829"/>
        <end position="910"/>
    </location>
</feature>
<feature type="compositionally biased region" description="Acidic residues" evidence="3">
    <location>
        <begin position="880"/>
        <end position="910"/>
    </location>
</feature>
<dbReference type="Gene3D" id="3.30.420.10">
    <property type="entry name" value="Ribonuclease H-like superfamily/Ribonuclease H"/>
    <property type="match status" value="1"/>
</dbReference>
<dbReference type="InterPro" id="IPR013103">
    <property type="entry name" value="RVT_2"/>
</dbReference>